<evidence type="ECO:0000313" key="3">
    <source>
        <dbReference type="Proteomes" id="UP000177263"/>
    </source>
</evidence>
<dbReference type="EMBL" id="MGGM01000023">
    <property type="protein sequence ID" value="OGM28894.1"/>
    <property type="molecule type" value="Genomic_DNA"/>
</dbReference>
<evidence type="ECO:0000256" key="1">
    <source>
        <dbReference type="SAM" id="Phobius"/>
    </source>
</evidence>
<feature type="transmembrane region" description="Helical" evidence="1">
    <location>
        <begin position="7"/>
        <end position="27"/>
    </location>
</feature>
<evidence type="ECO:0000313" key="2">
    <source>
        <dbReference type="EMBL" id="OGM28894.1"/>
    </source>
</evidence>
<dbReference type="Proteomes" id="UP000177263">
    <property type="component" value="Unassembled WGS sequence"/>
</dbReference>
<dbReference type="AlphaFoldDB" id="A0A1F7YNJ2"/>
<name>A0A1F7YNJ2_9BACT</name>
<organism evidence="2 3">
    <name type="scientific">Candidatus Woesebacteria bacterium RIFCSPHIGHO2_01_FULL_41_10</name>
    <dbReference type="NCBI Taxonomy" id="1802500"/>
    <lineage>
        <taxon>Bacteria</taxon>
        <taxon>Candidatus Woeseibacteriota</taxon>
    </lineage>
</organism>
<keyword evidence="1" id="KW-1133">Transmembrane helix</keyword>
<feature type="transmembrane region" description="Helical" evidence="1">
    <location>
        <begin position="140"/>
        <end position="164"/>
    </location>
</feature>
<keyword evidence="1" id="KW-0472">Membrane</keyword>
<protein>
    <submittedName>
        <fullName evidence="2">Uncharacterized protein</fullName>
    </submittedName>
</protein>
<dbReference type="STRING" id="1802500.A2801_02955"/>
<accession>A0A1F7YNJ2</accession>
<comment type="caution">
    <text evidence="2">The sequence shown here is derived from an EMBL/GenBank/DDBJ whole genome shotgun (WGS) entry which is preliminary data.</text>
</comment>
<sequence length="170" mass="19156">MSINSQTIGRALLTLVLFYLWFLVVIRNENIILLSGVDLIFHEAGHIIFSFLGEFIHILGGTLMQLIVPGSIVIYFVLRKLFFSASVVLFWFGQNLIDISIYMQDAIPQQMPLLGDIHDWAYLFGKFGLLKQSWFIGDSVAFLGVLVVSVSVIAALTTTIMYSFEEKAQD</sequence>
<proteinExistence type="predicted"/>
<reference evidence="2 3" key="1">
    <citation type="journal article" date="2016" name="Nat. Commun.">
        <title>Thousands of microbial genomes shed light on interconnected biogeochemical processes in an aquifer system.</title>
        <authorList>
            <person name="Anantharaman K."/>
            <person name="Brown C.T."/>
            <person name="Hug L.A."/>
            <person name="Sharon I."/>
            <person name="Castelle C.J."/>
            <person name="Probst A.J."/>
            <person name="Thomas B.C."/>
            <person name="Singh A."/>
            <person name="Wilkins M.J."/>
            <person name="Karaoz U."/>
            <person name="Brodie E.L."/>
            <person name="Williams K.H."/>
            <person name="Hubbard S.S."/>
            <person name="Banfield J.F."/>
        </authorList>
    </citation>
    <scope>NUCLEOTIDE SEQUENCE [LARGE SCALE GENOMIC DNA]</scope>
</reference>
<gene>
    <name evidence="2" type="ORF">A2801_02955</name>
</gene>
<keyword evidence="1" id="KW-0812">Transmembrane</keyword>
<feature type="transmembrane region" description="Helical" evidence="1">
    <location>
        <begin position="72"/>
        <end position="93"/>
    </location>
</feature>